<comment type="caution">
    <text evidence="6">The sequence shown here is derived from an EMBL/GenBank/DDBJ whole genome shotgun (WGS) entry which is preliminary data.</text>
</comment>
<dbReference type="GO" id="GO:0016705">
    <property type="term" value="F:oxidoreductase activity, acting on paired donors, with incorporation or reduction of molecular oxygen"/>
    <property type="evidence" value="ECO:0007669"/>
    <property type="project" value="InterPro"/>
</dbReference>
<evidence type="ECO:0008006" key="8">
    <source>
        <dbReference type="Google" id="ProtNLM"/>
    </source>
</evidence>
<evidence type="ECO:0000313" key="7">
    <source>
        <dbReference type="Proteomes" id="UP000289738"/>
    </source>
</evidence>
<name>A0A445E9H8_ARAHY</name>
<dbReference type="PANTHER" id="PTHR47950:SF30">
    <property type="entry name" value="CYTOCHROME P450 FAMILY PROTEIN"/>
    <property type="match status" value="1"/>
</dbReference>
<dbReference type="PRINTS" id="PR00385">
    <property type="entry name" value="P450"/>
</dbReference>
<dbReference type="Gene3D" id="1.10.630.10">
    <property type="entry name" value="Cytochrome P450"/>
    <property type="match status" value="2"/>
</dbReference>
<protein>
    <recommendedName>
        <fullName evidence="8">Cytochrome P450</fullName>
    </recommendedName>
</protein>
<keyword evidence="5" id="KW-0732">Signal</keyword>
<dbReference type="GO" id="GO:0004497">
    <property type="term" value="F:monooxygenase activity"/>
    <property type="evidence" value="ECO:0007669"/>
    <property type="project" value="InterPro"/>
</dbReference>
<dbReference type="Pfam" id="PF00067">
    <property type="entry name" value="p450"/>
    <property type="match status" value="2"/>
</dbReference>
<dbReference type="InterPro" id="IPR001128">
    <property type="entry name" value="Cyt_P450"/>
</dbReference>
<keyword evidence="3" id="KW-0560">Oxidoreductase</keyword>
<sequence length="1050" mass="119512">MDYVSMLLLLSFVLVTIHVLISNLAQKKSLKLPPGPNPFPIIGNILDFGNQPHQALAKLSQTYGPIMTMKLGNITTIVISSPQLAKEVLHKRDQIFSNRTIPDSATAHDHHKFSIVWLPPTTQWRSLRKFCATKVFSTQNLDSAEVLALRRKKVRELLDFVKEKSEKGETLDIGDVCFTTVLNSISNTFFSMDLAHYTSQKSQEFKDVIWGVMEEVGRPNVVDFFPMFRLLDPQGARTRQKVYFGKLLNFFDGLVEERLQSRSLRMESKDCKDVLDSVVDLILEGNSEVTRSHVLHLFLDLFVAGIDTTSSTIEWAMTELVHNSKKLVKVREELEQVLGKGEQQLEESHISKLPFLRAIVKETLRLHPPAPFLVPHRPEDDVELCGYMVPKNAQILTNVWAMGRDSSVWTNPNEFMPERFLESEIDFKGQNFELIPFGAGRRICPGLPLGFRSIHFVLASLLFEYDWKLPNNVKPEEMDMSEKYGLTLHKAQPLQLTDVDINWLIDWTENNSIYIEKLSLIHTSKKLAIKNNIIVASANSSMDYVSMLLLLSFVLVSIHVLISNLVKKKSPKSLKLPPGPNPFPIIGNILDFGNQPHQALAKLSQTYGPIMAMKLGNITTIVISSPQLAKEVLHKHDQIFSNRTIPDSATAHDHHKFSIVWLPPTSQWRSLRKVCATKVFSTQNLDSTQVLTLRRKKVRELLDFVKEKSEKGETLDIGDVCFTTVLNSISNTFFSMDLAHYTSQKSQEFKDVIWGVMEEVGRPNVVDFFPMFRLLDPQGARARQKVYFGKLLNFFDGLVEERLQSRSLRMGSKDCKDVLDSVVDLILEGNSEVTRSHVPHLFMDLFVAGVDTTSSTIEWAMTELVHNSKKLDKVREELEQVLGKGEQQLEESHISKLPFLRAIVKETLRLHPPGPFLVPHRPEDDVELCGYMVPKNAQILTNVWAMGRDSSVWTNPNEFMPERFLESEIDFKGQNFELIPFGAGRRICPGLPLGFRSIHFVLASLLFEYDWKLPNNVKPEEMDMSEKYGLTLHKAQPLQVIPVSMHNNIK</sequence>
<keyword evidence="4" id="KW-0408">Iron</keyword>
<dbReference type="STRING" id="3818.A0A445E9H8"/>
<dbReference type="CDD" id="cd11073">
    <property type="entry name" value="CYP76-like"/>
    <property type="match status" value="2"/>
</dbReference>
<dbReference type="EMBL" id="SDMP01000002">
    <property type="protein sequence ID" value="RYR71969.1"/>
    <property type="molecule type" value="Genomic_DNA"/>
</dbReference>
<dbReference type="GO" id="GO:0020037">
    <property type="term" value="F:heme binding"/>
    <property type="evidence" value="ECO:0007669"/>
    <property type="project" value="InterPro"/>
</dbReference>
<dbReference type="FunFam" id="1.10.630.10:FF:000007">
    <property type="entry name" value="Cytochrome P450 76C4"/>
    <property type="match status" value="2"/>
</dbReference>
<gene>
    <name evidence="6" type="ORF">Ahy_A02g006177</name>
</gene>
<dbReference type="PROSITE" id="PS00086">
    <property type="entry name" value="CYTOCHROME_P450"/>
    <property type="match status" value="2"/>
</dbReference>
<dbReference type="InterPro" id="IPR036396">
    <property type="entry name" value="Cyt_P450_sf"/>
</dbReference>
<evidence type="ECO:0000256" key="2">
    <source>
        <dbReference type="ARBA" id="ARBA00022723"/>
    </source>
</evidence>
<evidence type="ECO:0000256" key="5">
    <source>
        <dbReference type="SAM" id="SignalP"/>
    </source>
</evidence>
<keyword evidence="7" id="KW-1185">Reference proteome</keyword>
<dbReference type="AlphaFoldDB" id="A0A445E9H8"/>
<accession>A0A445E9H8</accession>
<dbReference type="Proteomes" id="UP000289738">
    <property type="component" value="Chromosome A02"/>
</dbReference>
<evidence type="ECO:0000256" key="1">
    <source>
        <dbReference type="ARBA" id="ARBA00010617"/>
    </source>
</evidence>
<dbReference type="GO" id="GO:0005506">
    <property type="term" value="F:iron ion binding"/>
    <property type="evidence" value="ECO:0007669"/>
    <property type="project" value="InterPro"/>
</dbReference>
<proteinExistence type="inferred from homology"/>
<feature type="chain" id="PRO_5019353730" description="Cytochrome P450" evidence="5">
    <location>
        <begin position="23"/>
        <end position="1050"/>
    </location>
</feature>
<dbReference type="InterPro" id="IPR002401">
    <property type="entry name" value="Cyt_P450_E_grp-I"/>
</dbReference>
<evidence type="ECO:0000256" key="3">
    <source>
        <dbReference type="ARBA" id="ARBA00023002"/>
    </source>
</evidence>
<evidence type="ECO:0000313" key="6">
    <source>
        <dbReference type="EMBL" id="RYR71969.1"/>
    </source>
</evidence>
<dbReference type="PANTHER" id="PTHR47950">
    <property type="entry name" value="CYTOCHROME P450, FAMILY 76, SUBFAMILY C, POLYPEPTIDE 5-RELATED"/>
    <property type="match status" value="1"/>
</dbReference>
<dbReference type="InterPro" id="IPR017972">
    <property type="entry name" value="Cyt_P450_CS"/>
</dbReference>
<comment type="similarity">
    <text evidence="1">Belongs to the cytochrome P450 family.</text>
</comment>
<dbReference type="PRINTS" id="PR00463">
    <property type="entry name" value="EP450I"/>
</dbReference>
<organism evidence="6 7">
    <name type="scientific">Arachis hypogaea</name>
    <name type="common">Peanut</name>
    <dbReference type="NCBI Taxonomy" id="3818"/>
    <lineage>
        <taxon>Eukaryota</taxon>
        <taxon>Viridiplantae</taxon>
        <taxon>Streptophyta</taxon>
        <taxon>Embryophyta</taxon>
        <taxon>Tracheophyta</taxon>
        <taxon>Spermatophyta</taxon>
        <taxon>Magnoliopsida</taxon>
        <taxon>eudicotyledons</taxon>
        <taxon>Gunneridae</taxon>
        <taxon>Pentapetalae</taxon>
        <taxon>rosids</taxon>
        <taxon>fabids</taxon>
        <taxon>Fabales</taxon>
        <taxon>Fabaceae</taxon>
        <taxon>Papilionoideae</taxon>
        <taxon>50 kb inversion clade</taxon>
        <taxon>dalbergioids sensu lato</taxon>
        <taxon>Dalbergieae</taxon>
        <taxon>Pterocarpus clade</taxon>
        <taxon>Arachis</taxon>
    </lineage>
</organism>
<evidence type="ECO:0000256" key="4">
    <source>
        <dbReference type="ARBA" id="ARBA00023004"/>
    </source>
</evidence>
<feature type="signal peptide" evidence="5">
    <location>
        <begin position="1"/>
        <end position="22"/>
    </location>
</feature>
<dbReference type="SUPFAM" id="SSF48264">
    <property type="entry name" value="Cytochrome P450"/>
    <property type="match status" value="2"/>
</dbReference>
<reference evidence="6 7" key="1">
    <citation type="submission" date="2019-01" db="EMBL/GenBank/DDBJ databases">
        <title>Sequencing of cultivated peanut Arachis hypogaea provides insights into genome evolution and oil improvement.</title>
        <authorList>
            <person name="Chen X."/>
        </authorList>
    </citation>
    <scope>NUCLEOTIDE SEQUENCE [LARGE SCALE GENOMIC DNA]</scope>
    <source>
        <strain evidence="7">cv. Fuhuasheng</strain>
        <tissue evidence="6">Leaves</tissue>
    </source>
</reference>
<keyword evidence="2" id="KW-0479">Metal-binding</keyword>